<evidence type="ECO:0000256" key="2">
    <source>
        <dbReference type="SAM" id="Phobius"/>
    </source>
</evidence>
<reference evidence="4" key="1">
    <citation type="submission" date="2022-11" db="UniProtKB">
        <authorList>
            <consortium name="WormBaseParasite"/>
        </authorList>
    </citation>
    <scope>IDENTIFICATION</scope>
</reference>
<dbReference type="Proteomes" id="UP000887562">
    <property type="component" value="Unplaced"/>
</dbReference>
<proteinExistence type="predicted"/>
<keyword evidence="2" id="KW-0472">Membrane</keyword>
<evidence type="ECO:0000256" key="1">
    <source>
        <dbReference type="SAM" id="MobiDB-lite"/>
    </source>
</evidence>
<feature type="region of interest" description="Disordered" evidence="1">
    <location>
        <begin position="1"/>
        <end position="24"/>
    </location>
</feature>
<organism evidence="3 4">
    <name type="scientific">Echinococcus canadensis</name>
    <dbReference type="NCBI Taxonomy" id="519352"/>
    <lineage>
        <taxon>Eukaryota</taxon>
        <taxon>Metazoa</taxon>
        <taxon>Spiralia</taxon>
        <taxon>Lophotrochozoa</taxon>
        <taxon>Platyhelminthes</taxon>
        <taxon>Cestoda</taxon>
        <taxon>Eucestoda</taxon>
        <taxon>Cyclophyllidea</taxon>
        <taxon>Taeniidae</taxon>
        <taxon>Echinococcus</taxon>
        <taxon>Echinococcus canadensis group</taxon>
    </lineage>
</organism>
<dbReference type="PANTHER" id="PTHR22876:SF5">
    <property type="entry name" value="CHROMOSOME 9 OPEN READING FRAME 85"/>
    <property type="match status" value="1"/>
</dbReference>
<evidence type="ECO:0000313" key="3">
    <source>
        <dbReference type="Proteomes" id="UP000887562"/>
    </source>
</evidence>
<feature type="compositionally biased region" description="Polar residues" evidence="1">
    <location>
        <begin position="215"/>
        <end position="227"/>
    </location>
</feature>
<keyword evidence="3" id="KW-1185">Reference proteome</keyword>
<dbReference type="PANTHER" id="PTHR22876">
    <property type="entry name" value="ZGC:101016"/>
    <property type="match status" value="1"/>
</dbReference>
<dbReference type="AlphaFoldDB" id="A0A915EWZ3"/>
<feature type="region of interest" description="Disordered" evidence="1">
    <location>
        <begin position="202"/>
        <end position="227"/>
    </location>
</feature>
<name>A0A915EWZ3_9CEST</name>
<dbReference type="Pfam" id="PF10217">
    <property type="entry name" value="DUF2039"/>
    <property type="match status" value="1"/>
</dbReference>
<dbReference type="WBParaSite" id="maker-E.canG7_contigs_3475-snap-gene-1.59-mRNA-1">
    <property type="protein sequence ID" value="maker-E.canG7_contigs_3475-snap-gene-1.59-mRNA-1"/>
    <property type="gene ID" value="EcG7_00714"/>
</dbReference>
<dbReference type="InterPro" id="IPR019351">
    <property type="entry name" value="DUF2039"/>
</dbReference>
<keyword evidence="2" id="KW-1133">Transmembrane helix</keyword>
<accession>A0A915EWZ3</accession>
<evidence type="ECO:0000313" key="4">
    <source>
        <dbReference type="WBParaSite" id="maker-E.canG7_contigs_3475-snap-gene-1.59-mRNA-1"/>
    </source>
</evidence>
<feature type="transmembrane region" description="Helical" evidence="2">
    <location>
        <begin position="70"/>
        <end position="87"/>
    </location>
</feature>
<keyword evidence="2" id="KW-0812">Transmembrane</keyword>
<sequence length="227" mass="26030">MMSSQRGNTQRNRPQKYQNTSAFKNNMHDTSKKTALLNQLEMDGLCARCKAIIEWKIRYKKYKPLTKPRTWYVLFFSVALTHSHVTFHNSFIAVMKAMSDLPLKTIIIMYSQSCFSALDVVSEVLRGLTSPRVSSAFLPLIHVENAVRRLMPFLLCEPALEQGEINEHSETNFVKVCKRESQNLLLMTEFKTDKSEHKAAEYAVKNPLEEKTRSSSEYSANSGDEPQ</sequence>
<protein>
    <submittedName>
        <fullName evidence="4">Uncharacterized protein</fullName>
    </submittedName>
</protein>